<evidence type="ECO:0000256" key="12">
    <source>
        <dbReference type="ARBA" id="ARBA00025185"/>
    </source>
</evidence>
<dbReference type="PROSITE" id="PS50944">
    <property type="entry name" value="HTH_DTXR"/>
    <property type="match status" value="1"/>
</dbReference>
<evidence type="ECO:0000256" key="1">
    <source>
        <dbReference type="ARBA" id="ARBA00004496"/>
    </source>
</evidence>
<dbReference type="Pfam" id="PF02742">
    <property type="entry name" value="Fe_dep_repr_C"/>
    <property type="match status" value="1"/>
</dbReference>
<comment type="function">
    <text evidence="12">In the presence of manganese, represses expression of mntH and mntS. Up-regulates expression of mntP.</text>
</comment>
<organism evidence="15 16">
    <name type="scientific">Cnuella takakiae</name>
    <dbReference type="NCBI Taxonomy" id="1302690"/>
    <lineage>
        <taxon>Bacteria</taxon>
        <taxon>Pseudomonadati</taxon>
        <taxon>Bacteroidota</taxon>
        <taxon>Chitinophagia</taxon>
        <taxon>Chitinophagales</taxon>
        <taxon>Chitinophagaceae</taxon>
        <taxon>Cnuella</taxon>
    </lineage>
</organism>
<keyword evidence="7" id="KW-0805">Transcription regulation</keyword>
<dbReference type="InterPro" id="IPR038157">
    <property type="entry name" value="FeoA_core_dom"/>
</dbReference>
<dbReference type="Proteomes" id="UP000184368">
    <property type="component" value="Unassembled WGS sequence"/>
</dbReference>
<evidence type="ECO:0000256" key="4">
    <source>
        <dbReference type="ARBA" id="ARBA00022386"/>
    </source>
</evidence>
<dbReference type="Pfam" id="PF04023">
    <property type="entry name" value="FeoA"/>
    <property type="match status" value="1"/>
</dbReference>
<evidence type="ECO:0000313" key="16">
    <source>
        <dbReference type="Proteomes" id="UP000184368"/>
    </source>
</evidence>
<gene>
    <name evidence="15" type="ORF">SAMN05444008_11511</name>
</gene>
<dbReference type="PANTHER" id="PTHR33238:SF11">
    <property type="entry name" value="TRANSCRIPTIONAL REGULATOR MNTR"/>
    <property type="match status" value="1"/>
</dbReference>
<dbReference type="InterPro" id="IPR050536">
    <property type="entry name" value="DtxR_MntR_Metal-Reg"/>
</dbReference>
<dbReference type="PANTHER" id="PTHR33238">
    <property type="entry name" value="IRON (METAL) DEPENDENT REPRESSOR, DTXR FAMILY"/>
    <property type="match status" value="1"/>
</dbReference>
<dbReference type="GO" id="GO:0046914">
    <property type="term" value="F:transition metal ion binding"/>
    <property type="evidence" value="ECO:0007669"/>
    <property type="project" value="InterPro"/>
</dbReference>
<dbReference type="STRING" id="1302690.BUE76_10365"/>
<evidence type="ECO:0000256" key="5">
    <source>
        <dbReference type="ARBA" id="ARBA00022490"/>
    </source>
</evidence>
<dbReference type="InterPro" id="IPR036388">
    <property type="entry name" value="WH-like_DNA-bd_sf"/>
</dbReference>
<keyword evidence="11" id="KW-0464">Manganese</keyword>
<evidence type="ECO:0000313" key="15">
    <source>
        <dbReference type="EMBL" id="SHF96301.1"/>
    </source>
</evidence>
<evidence type="ECO:0000256" key="6">
    <source>
        <dbReference type="ARBA" id="ARBA00022491"/>
    </source>
</evidence>
<dbReference type="GO" id="GO:0046983">
    <property type="term" value="F:protein dimerization activity"/>
    <property type="evidence" value="ECO:0007669"/>
    <property type="project" value="InterPro"/>
</dbReference>
<keyword evidence="6" id="KW-0678">Repressor</keyword>
<evidence type="ECO:0000256" key="8">
    <source>
        <dbReference type="ARBA" id="ARBA00023125"/>
    </source>
</evidence>
<dbReference type="EMBL" id="FQUO01000015">
    <property type="protein sequence ID" value="SHF96301.1"/>
    <property type="molecule type" value="Genomic_DNA"/>
</dbReference>
<evidence type="ECO:0000256" key="3">
    <source>
        <dbReference type="ARBA" id="ARBA00011738"/>
    </source>
</evidence>
<accession>A0A1M5FYN1</accession>
<dbReference type="RefSeq" id="WP_073045861.1">
    <property type="nucleotide sequence ID" value="NZ_FQUO01000015.1"/>
</dbReference>
<evidence type="ECO:0000256" key="2">
    <source>
        <dbReference type="ARBA" id="ARBA00007871"/>
    </source>
</evidence>
<feature type="domain" description="HTH dtxR-type" evidence="14">
    <location>
        <begin position="8"/>
        <end position="67"/>
    </location>
</feature>
<dbReference type="SUPFAM" id="SSF47979">
    <property type="entry name" value="Iron-dependent repressor protein, dimerization domain"/>
    <property type="match status" value="1"/>
</dbReference>
<comment type="subunit">
    <text evidence="3">Homodimer.</text>
</comment>
<comment type="subcellular location">
    <subcellularLocation>
        <location evidence="1">Cytoplasm</location>
    </subcellularLocation>
</comment>
<sequence>MAHFAYYSEENYLKALYKLEQKGTRKLTNAALSKMLDLNPATVLEMVRKLEARELVSLLPDRSIQLTNTGRQKALVIIRKHRLWEVFLVDKLHYNWNEVHELAEQLEHIESADLVDRLETFLGFPAFDPHGDPIPDKEGHLKVLQSIPVTDCTPGKNYLVQHFAETSDAFLDYLQQVQVKPGIRLQVNGINAFDRSFNVSVGKRNMVISEKVAANILVLPEGANQ</sequence>
<dbReference type="Gene3D" id="1.10.10.10">
    <property type="entry name" value="Winged helix-like DNA-binding domain superfamily/Winged helix DNA-binding domain"/>
    <property type="match status" value="1"/>
</dbReference>
<dbReference type="InterPro" id="IPR022687">
    <property type="entry name" value="HTH_DTXR"/>
</dbReference>
<comment type="similarity">
    <text evidence="2">Belongs to the DtxR/MntR family.</text>
</comment>
<dbReference type="Gene3D" id="1.10.60.10">
    <property type="entry name" value="Iron dependent repressor, metal binding and dimerisation domain"/>
    <property type="match status" value="1"/>
</dbReference>
<evidence type="ECO:0000256" key="13">
    <source>
        <dbReference type="ARBA" id="ARBA00032593"/>
    </source>
</evidence>
<protein>
    <recommendedName>
        <fullName evidence="4">Transcriptional regulator MntR</fullName>
    </recommendedName>
    <alternativeName>
        <fullName evidence="13">Manganese transport regulator</fullName>
    </alternativeName>
</protein>
<dbReference type="AlphaFoldDB" id="A0A1M5FYN1"/>
<evidence type="ECO:0000256" key="9">
    <source>
        <dbReference type="ARBA" id="ARBA00023159"/>
    </source>
</evidence>
<keyword evidence="5" id="KW-0963">Cytoplasm</keyword>
<dbReference type="GO" id="GO:0003700">
    <property type="term" value="F:DNA-binding transcription factor activity"/>
    <property type="evidence" value="ECO:0007669"/>
    <property type="project" value="InterPro"/>
</dbReference>
<dbReference type="OrthoDB" id="9791355at2"/>
<dbReference type="GO" id="GO:0003677">
    <property type="term" value="F:DNA binding"/>
    <property type="evidence" value="ECO:0007669"/>
    <property type="project" value="UniProtKB-KW"/>
</dbReference>
<keyword evidence="9" id="KW-0010">Activator</keyword>
<keyword evidence="16" id="KW-1185">Reference proteome</keyword>
<keyword evidence="10" id="KW-0804">Transcription</keyword>
<dbReference type="InterPro" id="IPR036390">
    <property type="entry name" value="WH_DNA-bd_sf"/>
</dbReference>
<dbReference type="SMART" id="SM00529">
    <property type="entry name" value="HTH_DTXR"/>
    <property type="match status" value="1"/>
</dbReference>
<evidence type="ECO:0000256" key="10">
    <source>
        <dbReference type="ARBA" id="ARBA00023163"/>
    </source>
</evidence>
<keyword evidence="8" id="KW-0238">DNA-binding</keyword>
<proteinExistence type="inferred from homology"/>
<name>A0A1M5FYN1_9BACT</name>
<dbReference type="InterPro" id="IPR007167">
    <property type="entry name" value="Fe-transptr_FeoA-like"/>
</dbReference>
<dbReference type="SUPFAM" id="SSF46785">
    <property type="entry name" value="Winged helix' DNA-binding domain"/>
    <property type="match status" value="1"/>
</dbReference>
<reference evidence="15 16" key="1">
    <citation type="submission" date="2016-11" db="EMBL/GenBank/DDBJ databases">
        <authorList>
            <person name="Jaros S."/>
            <person name="Januszkiewicz K."/>
            <person name="Wedrychowicz H."/>
        </authorList>
    </citation>
    <scope>NUCLEOTIDE SEQUENCE [LARGE SCALE GENOMIC DNA]</scope>
    <source>
        <strain evidence="15 16">DSM 26897</strain>
    </source>
</reference>
<dbReference type="Gene3D" id="2.30.30.90">
    <property type="match status" value="1"/>
</dbReference>
<dbReference type="InterPro" id="IPR022689">
    <property type="entry name" value="Iron_dep_repressor"/>
</dbReference>
<dbReference type="GO" id="GO:0005737">
    <property type="term" value="C:cytoplasm"/>
    <property type="evidence" value="ECO:0007669"/>
    <property type="project" value="UniProtKB-SubCell"/>
</dbReference>
<evidence type="ECO:0000256" key="7">
    <source>
        <dbReference type="ARBA" id="ARBA00023015"/>
    </source>
</evidence>
<dbReference type="InterPro" id="IPR001367">
    <property type="entry name" value="Fe_dep_repressor"/>
</dbReference>
<evidence type="ECO:0000256" key="11">
    <source>
        <dbReference type="ARBA" id="ARBA00023211"/>
    </source>
</evidence>
<dbReference type="Pfam" id="PF01325">
    <property type="entry name" value="Fe_dep_repress"/>
    <property type="match status" value="1"/>
</dbReference>
<evidence type="ECO:0000259" key="14">
    <source>
        <dbReference type="PROSITE" id="PS50944"/>
    </source>
</evidence>
<dbReference type="InterPro" id="IPR036421">
    <property type="entry name" value="Fe_dep_repressor_sf"/>
</dbReference>